<keyword evidence="10 11" id="KW-0539">Nucleus</keyword>
<proteinExistence type="inferred from homology"/>
<evidence type="ECO:0000256" key="3">
    <source>
        <dbReference type="ARBA" id="ARBA00022723"/>
    </source>
</evidence>
<dbReference type="Pfam" id="PF00105">
    <property type="entry name" value="zf-C4"/>
    <property type="match status" value="2"/>
</dbReference>
<dbReference type="PRINTS" id="PR00047">
    <property type="entry name" value="STROIDFINGER"/>
</dbReference>
<dbReference type="PANTHER" id="PTHR45680">
    <property type="entry name" value="NUCLEAR HORMONE RECEPTOR FAMILY"/>
    <property type="match status" value="1"/>
</dbReference>
<dbReference type="PANTHER" id="PTHR45680:SF23">
    <property type="entry name" value="NUCLEAR HORMONE RECEPTOR FAMILY"/>
    <property type="match status" value="1"/>
</dbReference>
<dbReference type="InterPro" id="IPR000536">
    <property type="entry name" value="Nucl_hrmn_rcpt_lig-bd"/>
</dbReference>
<dbReference type="GO" id="GO:0000978">
    <property type="term" value="F:RNA polymerase II cis-regulatory region sequence-specific DNA binding"/>
    <property type="evidence" value="ECO:0007669"/>
    <property type="project" value="InterPro"/>
</dbReference>
<dbReference type="PROSITE" id="PS00031">
    <property type="entry name" value="NUCLEAR_REC_DBD_1"/>
    <property type="match status" value="1"/>
</dbReference>
<evidence type="ECO:0000256" key="2">
    <source>
        <dbReference type="ARBA" id="ARBA00005993"/>
    </source>
</evidence>
<evidence type="ECO:0000259" key="13">
    <source>
        <dbReference type="PROSITE" id="PS51843"/>
    </source>
</evidence>
<keyword evidence="3 11" id="KW-0479">Metal-binding</keyword>
<dbReference type="Gene3D" id="1.10.565.10">
    <property type="entry name" value="Retinoid X Receptor"/>
    <property type="match status" value="2"/>
</dbReference>
<dbReference type="GO" id="GO:0008270">
    <property type="term" value="F:zinc ion binding"/>
    <property type="evidence" value="ECO:0007669"/>
    <property type="project" value="UniProtKB-KW"/>
</dbReference>
<dbReference type="PROSITE" id="PS51843">
    <property type="entry name" value="NR_LBD"/>
    <property type="match status" value="2"/>
</dbReference>
<evidence type="ECO:0000256" key="10">
    <source>
        <dbReference type="ARBA" id="ARBA00023242"/>
    </source>
</evidence>
<evidence type="ECO:0000313" key="14">
    <source>
        <dbReference type="Proteomes" id="UP000035681"/>
    </source>
</evidence>
<dbReference type="SUPFAM" id="SSF48508">
    <property type="entry name" value="Nuclear receptor ligand-binding domain"/>
    <property type="match status" value="2"/>
</dbReference>
<protein>
    <submittedName>
        <fullName evidence="15">Nuclear receptor domain-containing protein</fullName>
    </submittedName>
</protein>
<evidence type="ECO:0000256" key="4">
    <source>
        <dbReference type="ARBA" id="ARBA00022771"/>
    </source>
</evidence>
<keyword evidence="9 11" id="KW-0675">Receptor</keyword>
<evidence type="ECO:0000256" key="5">
    <source>
        <dbReference type="ARBA" id="ARBA00022833"/>
    </source>
</evidence>
<evidence type="ECO:0000256" key="9">
    <source>
        <dbReference type="ARBA" id="ARBA00023170"/>
    </source>
</evidence>
<keyword evidence="5 11" id="KW-0862">Zinc</keyword>
<name>A0AAF5CYQ9_STRER</name>
<evidence type="ECO:0000313" key="15">
    <source>
        <dbReference type="WBParaSite" id="TCONS_00003924.p1"/>
    </source>
</evidence>
<evidence type="ECO:0000256" key="6">
    <source>
        <dbReference type="ARBA" id="ARBA00023015"/>
    </source>
</evidence>
<keyword evidence="8 11" id="KW-0804">Transcription</keyword>
<evidence type="ECO:0000256" key="7">
    <source>
        <dbReference type="ARBA" id="ARBA00023125"/>
    </source>
</evidence>
<dbReference type="WBParaSite" id="TCONS_00003924.p1">
    <property type="protein sequence ID" value="TCONS_00003924.p1"/>
    <property type="gene ID" value="XLOC_000669"/>
</dbReference>
<dbReference type="SUPFAM" id="SSF57716">
    <property type="entry name" value="Glucocorticoid receptor-like (DNA-binding domain)"/>
    <property type="match status" value="2"/>
</dbReference>
<feature type="domain" description="Nuclear receptor" evidence="12">
    <location>
        <begin position="407"/>
        <end position="483"/>
    </location>
</feature>
<evidence type="ECO:0000256" key="11">
    <source>
        <dbReference type="RuleBase" id="RU004334"/>
    </source>
</evidence>
<dbReference type="GO" id="GO:0003700">
    <property type="term" value="F:DNA-binding transcription factor activity"/>
    <property type="evidence" value="ECO:0007669"/>
    <property type="project" value="InterPro"/>
</dbReference>
<feature type="domain" description="NR LBD" evidence="13">
    <location>
        <begin position="159"/>
        <end position="404"/>
    </location>
</feature>
<dbReference type="InterPro" id="IPR051152">
    <property type="entry name" value="C.elegans_Orphan_NR"/>
</dbReference>
<feature type="domain" description="Nuclear receptor" evidence="12">
    <location>
        <begin position="10"/>
        <end position="85"/>
    </location>
</feature>
<dbReference type="PROSITE" id="PS51030">
    <property type="entry name" value="NUCLEAR_REC_DBD_2"/>
    <property type="match status" value="2"/>
</dbReference>
<dbReference type="InterPro" id="IPR035500">
    <property type="entry name" value="NHR-like_dom_sf"/>
</dbReference>
<keyword evidence="7 11" id="KW-0238">DNA-binding</keyword>
<dbReference type="SMART" id="SM00399">
    <property type="entry name" value="ZnF_C4"/>
    <property type="match status" value="2"/>
</dbReference>
<dbReference type="InterPro" id="IPR013088">
    <property type="entry name" value="Znf_NHR/GATA"/>
</dbReference>
<dbReference type="CDD" id="cd06960">
    <property type="entry name" value="NR_DBD_HNF4A"/>
    <property type="match status" value="1"/>
</dbReference>
<organism evidence="14 15">
    <name type="scientific">Strongyloides stercoralis</name>
    <name type="common">Threadworm</name>
    <dbReference type="NCBI Taxonomy" id="6248"/>
    <lineage>
        <taxon>Eukaryota</taxon>
        <taxon>Metazoa</taxon>
        <taxon>Ecdysozoa</taxon>
        <taxon>Nematoda</taxon>
        <taxon>Chromadorea</taxon>
        <taxon>Rhabditida</taxon>
        <taxon>Tylenchina</taxon>
        <taxon>Panagrolaimomorpha</taxon>
        <taxon>Strongyloidoidea</taxon>
        <taxon>Strongyloididae</taxon>
        <taxon>Strongyloides</taxon>
    </lineage>
</organism>
<dbReference type="InterPro" id="IPR001628">
    <property type="entry name" value="Znf_hrmn_rcpt"/>
</dbReference>
<keyword evidence="14" id="KW-1185">Reference proteome</keyword>
<reference evidence="15" key="1">
    <citation type="submission" date="2024-02" db="UniProtKB">
        <authorList>
            <consortium name="WormBaseParasite"/>
        </authorList>
    </citation>
    <scope>IDENTIFICATION</scope>
</reference>
<evidence type="ECO:0000259" key="12">
    <source>
        <dbReference type="PROSITE" id="PS51030"/>
    </source>
</evidence>
<comment type="subcellular location">
    <subcellularLocation>
        <location evidence="1 11">Nucleus</location>
    </subcellularLocation>
</comment>
<sequence>KMLNESDGLLDFCLVCETPTKSISLGVNACRACTFFRRSANANAQYKCRRGTKNCSIKAGEKLFCKYCRFEKCKNAGMSLKNIKIMSQEPEKTPTPTLTYNNDNSTINYKSVIKRTIEIKGNKVIYDIHDTITIIKDIFNKPLYGVLQINGIQLSCLQKTVQGLMHLRSSLGISSGDKMTISYALEFRKFLVFWEQLLIHIAELLMYLPDFVKLNSNEKWELFKSFWPLCHVLLHVYFSIEYCQKLTSENVLLSNTESAHFLESMQIVDEEFTPHVKKQVMDLFTPSYKFLDSFVFSPMKELQVDQVEMAYLIMQVLWTKKKAIEIKNGKKENDSILKVISNEIHNHYIYDKKLDNYAWRVAEMAKLLAMIKEFSAREREILLISKFLNIFDCTIFIMNSNQNLQISEYCLVCNVPTNSIHFGVNACKPCSSFFRRTAVAGKIYKCRKATKNCNVTKNKNRMCRYCRYEKCKKIGMALKNSSSIDKSSFYENNYSEIIKKNFNNSNDITRQTSVIKSTFEIQNCKIIFNFNETINIIKTIFECPIDRKTLPNSVPLTNLQLVSKAIDNLQNSMMLVKKEDMKLINSFSLSSIVDYFKNFIINYSKFLMELPNFNKYNYEVKMNYLKHSNGIIYTFIKLFLSLEIFGYNNNTPTIIIDFNGITNGEKIIEIDPNLPKDFAQNLINLFYPIEKYQIENLYNPMKQIMLDKFEFSYLILQIIWSNSNVPNLPTECYIENERMLKVVNNELHNYYICYKNLDNYAFRVVEMMKLYTSLKDLETFHENTCTVGRIFNIFDCNIFETEFSKTNC</sequence>
<evidence type="ECO:0000256" key="8">
    <source>
        <dbReference type="ARBA" id="ARBA00023163"/>
    </source>
</evidence>
<keyword evidence="6 11" id="KW-0805">Transcription regulation</keyword>
<dbReference type="Proteomes" id="UP000035681">
    <property type="component" value="Unplaced"/>
</dbReference>
<dbReference type="AlphaFoldDB" id="A0AAF5CYQ9"/>
<dbReference type="InterPro" id="IPR049636">
    <property type="entry name" value="HNF4-like_DBD"/>
</dbReference>
<dbReference type="Gene3D" id="3.30.50.10">
    <property type="entry name" value="Erythroid Transcription Factor GATA-1, subunit A"/>
    <property type="match status" value="2"/>
</dbReference>
<comment type="similarity">
    <text evidence="2 11">Belongs to the nuclear hormone receptor family.</text>
</comment>
<dbReference type="SMART" id="SM00430">
    <property type="entry name" value="HOLI"/>
    <property type="match status" value="2"/>
</dbReference>
<dbReference type="Pfam" id="PF00104">
    <property type="entry name" value="Hormone_recep"/>
    <property type="match status" value="2"/>
</dbReference>
<accession>A0AAF5CYQ9</accession>
<evidence type="ECO:0000256" key="1">
    <source>
        <dbReference type="ARBA" id="ARBA00004123"/>
    </source>
</evidence>
<dbReference type="GO" id="GO:0005634">
    <property type="term" value="C:nucleus"/>
    <property type="evidence" value="ECO:0007669"/>
    <property type="project" value="UniProtKB-SubCell"/>
</dbReference>
<keyword evidence="4 11" id="KW-0863">Zinc-finger</keyword>
<feature type="domain" description="NR LBD" evidence="13">
    <location>
        <begin position="542"/>
        <end position="807"/>
    </location>
</feature>